<protein>
    <recommendedName>
        <fullName evidence="13">Alanine--tRNA ligase</fullName>
        <ecNumber evidence="13">6.1.1.7</ecNumber>
    </recommendedName>
    <alternativeName>
        <fullName evidence="13">Alanyl-tRNA synthetase</fullName>
        <shortName evidence="13">AlaRS</shortName>
    </alternativeName>
</protein>
<evidence type="ECO:0000256" key="9">
    <source>
        <dbReference type="ARBA" id="ARBA00022917"/>
    </source>
</evidence>
<dbReference type="InterPro" id="IPR050058">
    <property type="entry name" value="Ala-tRNA_ligase"/>
</dbReference>
<comment type="domain">
    <text evidence="13">Consists of three domains; the N-terminal catalytic domain, the editing domain and the C-terminal C-Ala domain. The editing domain removes incorrectly charged amino acids, while the C-Ala domain, along with tRNA(Ala), serves as a bridge to cooperatively bring together the editing and aminoacylation centers thus stimulating deacylation of misacylated tRNAs.</text>
</comment>
<dbReference type="EC" id="6.1.1.7" evidence="13"/>
<keyword evidence="13" id="KW-0479">Metal-binding</keyword>
<dbReference type="Pfam" id="PF07973">
    <property type="entry name" value="tRNA_SAD"/>
    <property type="match status" value="1"/>
</dbReference>
<dbReference type="SUPFAM" id="SSF55186">
    <property type="entry name" value="ThrRS/AlaRS common domain"/>
    <property type="match status" value="1"/>
</dbReference>
<dbReference type="InterPro" id="IPR018165">
    <property type="entry name" value="Ala-tRNA-synth_IIc_core"/>
</dbReference>
<dbReference type="Gene3D" id="3.30.930.10">
    <property type="entry name" value="Bira Bifunctional Protein, Domain 2"/>
    <property type="match status" value="1"/>
</dbReference>
<evidence type="ECO:0000256" key="1">
    <source>
        <dbReference type="ARBA" id="ARBA00004496"/>
    </source>
</evidence>
<evidence type="ECO:0000256" key="10">
    <source>
        <dbReference type="ARBA" id="ARBA00023146"/>
    </source>
</evidence>
<dbReference type="InterPro" id="IPR012947">
    <property type="entry name" value="tRNA_SAD"/>
</dbReference>
<dbReference type="InterPro" id="IPR003156">
    <property type="entry name" value="DHHA1_dom"/>
</dbReference>
<comment type="subcellular location">
    <subcellularLocation>
        <location evidence="1 13">Cytoplasm</location>
    </subcellularLocation>
</comment>
<feature type="coiled-coil region" evidence="14">
    <location>
        <begin position="736"/>
        <end position="770"/>
    </location>
</feature>
<keyword evidence="9 13" id="KW-0648">Protein biosynthesis</keyword>
<dbReference type="InterPro" id="IPR009000">
    <property type="entry name" value="Transl_B-barrel_sf"/>
</dbReference>
<accession>A0A0R2ANF7</accession>
<dbReference type="GO" id="GO:0005829">
    <property type="term" value="C:cytosol"/>
    <property type="evidence" value="ECO:0007669"/>
    <property type="project" value="TreeGrafter"/>
</dbReference>
<dbReference type="Pfam" id="PF02272">
    <property type="entry name" value="DHHA1"/>
    <property type="match status" value="1"/>
</dbReference>
<keyword evidence="14" id="KW-0175">Coiled coil</keyword>
<evidence type="ECO:0000256" key="5">
    <source>
        <dbReference type="ARBA" id="ARBA00022598"/>
    </source>
</evidence>
<evidence type="ECO:0000256" key="13">
    <source>
        <dbReference type="HAMAP-Rule" id="MF_00036"/>
    </source>
</evidence>
<dbReference type="SMART" id="SM00863">
    <property type="entry name" value="tRNA_SAD"/>
    <property type="match status" value="1"/>
</dbReference>
<dbReference type="PATRIC" id="fig|1423781.4.peg.1205"/>
<keyword evidence="7 13" id="KW-0067">ATP-binding</keyword>
<dbReference type="SUPFAM" id="SSF50447">
    <property type="entry name" value="Translation proteins"/>
    <property type="match status" value="1"/>
</dbReference>
<comment type="function">
    <text evidence="11 13">Catalyzes the attachment of alanine to tRNA(Ala) in a two-step reaction: alanine is first activated by ATP to form Ala-AMP and then transferred to the acceptor end of tRNA(Ala). Also edits incorrectly charged Ser-tRNA(Ala) and Gly-tRNA(Ala) via its editing domain.</text>
</comment>
<dbReference type="HAMAP" id="MF_00036_B">
    <property type="entry name" value="Ala_tRNA_synth_B"/>
    <property type="match status" value="1"/>
</dbReference>
<dbReference type="Gene3D" id="2.40.30.130">
    <property type="match status" value="1"/>
</dbReference>
<dbReference type="InterPro" id="IPR018164">
    <property type="entry name" value="Ala-tRNA-synth_IIc_N"/>
</dbReference>
<dbReference type="Gene3D" id="3.30.54.20">
    <property type="match status" value="1"/>
</dbReference>
<feature type="binding site" evidence="13">
    <location>
        <position position="676"/>
    </location>
    <ligand>
        <name>Zn(2+)</name>
        <dbReference type="ChEBI" id="CHEBI:29105"/>
    </ligand>
</feature>
<evidence type="ECO:0000313" key="16">
    <source>
        <dbReference type="EMBL" id="KRM68384.1"/>
    </source>
</evidence>
<feature type="binding site" evidence="13">
    <location>
        <position position="680"/>
    </location>
    <ligand>
        <name>Zn(2+)</name>
        <dbReference type="ChEBI" id="CHEBI:29105"/>
    </ligand>
</feature>
<dbReference type="Gene3D" id="3.30.980.10">
    <property type="entry name" value="Threonyl-trna Synthetase, Chain A, domain 2"/>
    <property type="match status" value="1"/>
</dbReference>
<dbReference type="GO" id="GO:0004813">
    <property type="term" value="F:alanine-tRNA ligase activity"/>
    <property type="evidence" value="ECO:0007669"/>
    <property type="project" value="UniProtKB-UniRule"/>
</dbReference>
<feature type="binding site" evidence="13">
    <location>
        <position position="578"/>
    </location>
    <ligand>
        <name>Zn(2+)</name>
        <dbReference type="ChEBI" id="CHEBI:29105"/>
    </ligand>
</feature>
<organism evidence="16 17">
    <name type="scientific">Apilactobacillus ozensis DSM 23829 = JCM 17196</name>
    <dbReference type="NCBI Taxonomy" id="1423781"/>
    <lineage>
        <taxon>Bacteria</taxon>
        <taxon>Bacillati</taxon>
        <taxon>Bacillota</taxon>
        <taxon>Bacilli</taxon>
        <taxon>Lactobacillales</taxon>
        <taxon>Lactobacillaceae</taxon>
        <taxon>Apilactobacillus</taxon>
    </lineage>
</organism>
<gene>
    <name evidence="13" type="primary">alaS</name>
    <name evidence="16" type="ORF">FD06_GL001163</name>
</gene>
<dbReference type="GO" id="GO:0000049">
    <property type="term" value="F:tRNA binding"/>
    <property type="evidence" value="ECO:0007669"/>
    <property type="project" value="UniProtKB-KW"/>
</dbReference>
<name>A0A0R2ANF7_9LACO</name>
<comment type="caution">
    <text evidence="16">The sequence shown here is derived from an EMBL/GenBank/DDBJ whole genome shotgun (WGS) entry which is preliminary data.</text>
</comment>
<evidence type="ECO:0000256" key="6">
    <source>
        <dbReference type="ARBA" id="ARBA00022741"/>
    </source>
</evidence>
<dbReference type="InterPro" id="IPR018163">
    <property type="entry name" value="Thr/Ala-tRNA-synth_IIc_edit"/>
</dbReference>
<dbReference type="InterPro" id="IPR018162">
    <property type="entry name" value="Ala-tRNA-ligase_IIc_anticod-bd"/>
</dbReference>
<keyword evidence="17" id="KW-1185">Reference proteome</keyword>
<dbReference type="GO" id="GO:0008270">
    <property type="term" value="F:zinc ion binding"/>
    <property type="evidence" value="ECO:0007669"/>
    <property type="project" value="UniProtKB-UniRule"/>
</dbReference>
<dbReference type="GO" id="GO:0005524">
    <property type="term" value="F:ATP binding"/>
    <property type="evidence" value="ECO:0007669"/>
    <property type="project" value="UniProtKB-UniRule"/>
</dbReference>
<evidence type="ECO:0000256" key="4">
    <source>
        <dbReference type="ARBA" id="ARBA00022555"/>
    </source>
</evidence>
<dbReference type="FunFam" id="3.30.980.10:FF:000004">
    <property type="entry name" value="Alanine--tRNA ligase, cytoplasmic"/>
    <property type="match status" value="1"/>
</dbReference>
<evidence type="ECO:0000259" key="15">
    <source>
        <dbReference type="PROSITE" id="PS50860"/>
    </source>
</evidence>
<sequence>MEANLIMKKLSSSQVRAMYLEFFKQHGHTVEPSASLIPHDDPSLLWINSGVATMEKYFDGSVVPSNPRLTSSQKSIRTNDIENVGKTARHQTLFEMLGNFSVGDYFKKEAIKWAFELLTSPDWFGWDKEKLYMTVYPEDTDAKKYWEAVGVAPDHIIEVEDNFWDIGQGPSGPDSEIFYDRGEKYDFLAPDDPENYPGGENERYLEVWNIVFSQFNHKPDGTYEPLPRKNIDTGMGLERVVSIFQDAPTNFETDLFLPIIKKTEEFSGSTKYGSSKEYDVSFKIIADHARAITFAIGDGALPSNVGRGYVIRRLIRRAIVAGHKLGIQDDFLYKLVPVVGEIMQSYYPNVLEQKDFIQKVVSSEEKRFNETLNDGMQLLNDLIENVKTSDSKVISGKDAFKLYDTYGFPFEMTKEYVNDAGFEVNDEEFENEMKKQKDRARNARSDAKSMGVQRDLLVEIKTPSEYTGYTNLTENDAVLKDIVYDEKLVDSVNDGIAEVIFDKTPFYAEMGGQVADKGVVKDADGKLVAKVKDVQHAPNGQNLHTIEIFSSINVNNKYTLEVDKAFHSKVSKNHTATHLLDQSLRNVLGDHTHQAGSLVEPNYLRFDFTHFGSVTKENLQKVEDMVNEQIFKELPVKTVETDQETGKKMGAIALFDSKYGDKVRVVSAGDFSVEFCGGNHVKNTNELGLFKITSESGVGAGVRRIEAVTSEAAFKYLNAQEQTLGKTADLLKVNQLQDVPSRVELLQKQIKDLEQKQTSLESKIASQQASSIFDDVKVAGQFNLIAGVIKVSGMDQLRQLADTWRNKKVSDVLVLGTSNDDKANLLVAVSDEAIKDGVKAGDLIKAIASNINGGGGGRPNLAQAGGKNPAGLQDAINDAAKWLENFK</sequence>
<dbReference type="FunFam" id="3.10.310.40:FF:000001">
    <property type="entry name" value="Alanine--tRNA ligase"/>
    <property type="match status" value="1"/>
</dbReference>
<keyword evidence="6 13" id="KW-0547">Nucleotide-binding</keyword>
<dbReference type="GO" id="GO:0016740">
    <property type="term" value="F:transferase activity"/>
    <property type="evidence" value="ECO:0007669"/>
    <property type="project" value="UniProtKB-ARBA"/>
</dbReference>
<keyword evidence="8 13" id="KW-0694">RNA-binding</keyword>
<keyword evidence="3 13" id="KW-0963">Cytoplasm</keyword>
<feature type="domain" description="Alanyl-transfer RNA synthetases family profile" evidence="15">
    <location>
        <begin position="10"/>
        <end position="719"/>
    </location>
</feature>
<dbReference type="InterPro" id="IPR023033">
    <property type="entry name" value="Ala_tRNA_ligase_euk/bac"/>
</dbReference>
<evidence type="ECO:0000256" key="8">
    <source>
        <dbReference type="ARBA" id="ARBA00022884"/>
    </source>
</evidence>
<evidence type="ECO:0000256" key="11">
    <source>
        <dbReference type="ARBA" id="ARBA00024779"/>
    </source>
</evidence>
<evidence type="ECO:0000313" key="17">
    <source>
        <dbReference type="Proteomes" id="UP000052012"/>
    </source>
</evidence>
<dbReference type="NCBIfam" id="TIGR00344">
    <property type="entry name" value="alaS"/>
    <property type="match status" value="1"/>
</dbReference>
<dbReference type="Pfam" id="PF01411">
    <property type="entry name" value="tRNA-synt_2c"/>
    <property type="match status" value="1"/>
</dbReference>
<dbReference type="PROSITE" id="PS50860">
    <property type="entry name" value="AA_TRNA_LIGASE_II_ALA"/>
    <property type="match status" value="1"/>
</dbReference>
<evidence type="ECO:0000256" key="3">
    <source>
        <dbReference type="ARBA" id="ARBA00022490"/>
    </source>
</evidence>
<keyword evidence="4 13" id="KW-0820">tRNA-binding</keyword>
<comment type="catalytic activity">
    <reaction evidence="12 13">
        <text>tRNA(Ala) + L-alanine + ATP = L-alanyl-tRNA(Ala) + AMP + diphosphate</text>
        <dbReference type="Rhea" id="RHEA:12540"/>
        <dbReference type="Rhea" id="RHEA-COMP:9657"/>
        <dbReference type="Rhea" id="RHEA-COMP:9923"/>
        <dbReference type="ChEBI" id="CHEBI:30616"/>
        <dbReference type="ChEBI" id="CHEBI:33019"/>
        <dbReference type="ChEBI" id="CHEBI:57972"/>
        <dbReference type="ChEBI" id="CHEBI:78442"/>
        <dbReference type="ChEBI" id="CHEBI:78497"/>
        <dbReference type="ChEBI" id="CHEBI:456215"/>
        <dbReference type="EC" id="6.1.1.7"/>
    </reaction>
</comment>
<keyword evidence="10 13" id="KW-0030">Aminoacyl-tRNA synthetase</keyword>
<reference evidence="16 17" key="1">
    <citation type="journal article" date="2015" name="Genome Announc.">
        <title>Expanding the biotechnology potential of lactobacilli through comparative genomics of 213 strains and associated genera.</title>
        <authorList>
            <person name="Sun Z."/>
            <person name="Harris H.M."/>
            <person name="McCann A."/>
            <person name="Guo C."/>
            <person name="Argimon S."/>
            <person name="Zhang W."/>
            <person name="Yang X."/>
            <person name="Jeffery I.B."/>
            <person name="Cooney J.C."/>
            <person name="Kagawa T.F."/>
            <person name="Liu W."/>
            <person name="Song Y."/>
            <person name="Salvetti E."/>
            <person name="Wrobel A."/>
            <person name="Rasinkangas P."/>
            <person name="Parkhill J."/>
            <person name="Rea M.C."/>
            <person name="O'Sullivan O."/>
            <person name="Ritari J."/>
            <person name="Douillard F.P."/>
            <person name="Paul Ross R."/>
            <person name="Yang R."/>
            <person name="Briner A.E."/>
            <person name="Felis G.E."/>
            <person name="de Vos W.M."/>
            <person name="Barrangou R."/>
            <person name="Klaenhammer T.R."/>
            <person name="Caufield P.W."/>
            <person name="Cui Y."/>
            <person name="Zhang H."/>
            <person name="O'Toole P.W."/>
        </authorList>
    </citation>
    <scope>NUCLEOTIDE SEQUENCE [LARGE SCALE GENOMIC DNA]</scope>
    <source>
        <strain evidence="16 17">DSM 23829</strain>
    </source>
</reference>
<dbReference type="GO" id="GO:0002161">
    <property type="term" value="F:aminoacyl-tRNA deacylase activity"/>
    <property type="evidence" value="ECO:0007669"/>
    <property type="project" value="TreeGrafter"/>
</dbReference>
<dbReference type="PANTHER" id="PTHR11777:SF9">
    <property type="entry name" value="ALANINE--TRNA LIGASE, CYTOPLASMIC"/>
    <property type="match status" value="1"/>
</dbReference>
<dbReference type="Proteomes" id="UP000052012">
    <property type="component" value="Unassembled WGS sequence"/>
</dbReference>
<dbReference type="SUPFAM" id="SSF55681">
    <property type="entry name" value="Class II aaRS and biotin synthetases"/>
    <property type="match status" value="1"/>
</dbReference>
<dbReference type="GO" id="GO:0140096">
    <property type="term" value="F:catalytic activity, acting on a protein"/>
    <property type="evidence" value="ECO:0007669"/>
    <property type="project" value="UniProtKB-ARBA"/>
</dbReference>
<comment type="similarity">
    <text evidence="2 13">Belongs to the class-II aminoacyl-tRNA synthetase family.</text>
</comment>
<evidence type="ECO:0000256" key="12">
    <source>
        <dbReference type="ARBA" id="ARBA00048300"/>
    </source>
</evidence>
<dbReference type="AlphaFoldDB" id="A0A0R2ANF7"/>
<comment type="cofactor">
    <cofactor evidence="13">
        <name>Zn(2+)</name>
        <dbReference type="ChEBI" id="CHEBI:29105"/>
    </cofactor>
    <text evidence="13">Binds 1 zinc ion per subunit.</text>
</comment>
<dbReference type="PANTHER" id="PTHR11777">
    <property type="entry name" value="ALANYL-TRNA SYNTHETASE"/>
    <property type="match status" value="1"/>
</dbReference>
<evidence type="ECO:0000256" key="14">
    <source>
        <dbReference type="SAM" id="Coils"/>
    </source>
</evidence>
<dbReference type="GO" id="GO:0006419">
    <property type="term" value="P:alanyl-tRNA aminoacylation"/>
    <property type="evidence" value="ECO:0007669"/>
    <property type="project" value="UniProtKB-UniRule"/>
</dbReference>
<keyword evidence="13" id="KW-0862">Zinc</keyword>
<dbReference type="STRING" id="1423781.FD06_GL001163"/>
<feature type="binding site" evidence="13">
    <location>
        <position position="574"/>
    </location>
    <ligand>
        <name>Zn(2+)</name>
        <dbReference type="ChEBI" id="CHEBI:29105"/>
    </ligand>
</feature>
<dbReference type="InterPro" id="IPR045864">
    <property type="entry name" value="aa-tRNA-synth_II/BPL/LPL"/>
</dbReference>
<dbReference type="CDD" id="cd00673">
    <property type="entry name" value="AlaRS_core"/>
    <property type="match status" value="1"/>
</dbReference>
<dbReference type="FunFam" id="3.30.930.10:FF:000046">
    <property type="entry name" value="Alanine--tRNA ligase"/>
    <property type="match status" value="1"/>
</dbReference>
<dbReference type="SUPFAM" id="SSF101353">
    <property type="entry name" value="Putative anticodon-binding domain of alanyl-tRNA synthetase (AlaRS)"/>
    <property type="match status" value="1"/>
</dbReference>
<proteinExistence type="inferred from homology"/>
<dbReference type="Gene3D" id="3.10.310.40">
    <property type="match status" value="1"/>
</dbReference>
<evidence type="ECO:0000256" key="7">
    <source>
        <dbReference type="ARBA" id="ARBA00022840"/>
    </source>
</evidence>
<evidence type="ECO:0000256" key="2">
    <source>
        <dbReference type="ARBA" id="ARBA00008226"/>
    </source>
</evidence>
<dbReference type="Gene3D" id="6.10.250.550">
    <property type="match status" value="1"/>
</dbReference>
<dbReference type="InterPro" id="IPR002318">
    <property type="entry name" value="Ala-tRNA-lgiase_IIc"/>
</dbReference>
<dbReference type="PRINTS" id="PR00980">
    <property type="entry name" value="TRNASYNTHALA"/>
</dbReference>
<dbReference type="EMBL" id="AYYQ01000027">
    <property type="protein sequence ID" value="KRM68384.1"/>
    <property type="molecule type" value="Genomic_DNA"/>
</dbReference>
<keyword evidence="5 13" id="KW-0436">Ligase</keyword>